<dbReference type="PROSITE" id="PS50404">
    <property type="entry name" value="GST_NTER"/>
    <property type="match status" value="1"/>
</dbReference>
<dbReference type="SUPFAM" id="SSF52833">
    <property type="entry name" value="Thioredoxin-like"/>
    <property type="match status" value="1"/>
</dbReference>
<dbReference type="EMBL" id="JBHRSF010000071">
    <property type="protein sequence ID" value="MFC2996679.1"/>
    <property type="molecule type" value="Genomic_DNA"/>
</dbReference>
<dbReference type="InterPro" id="IPR010987">
    <property type="entry name" value="Glutathione-S-Trfase_C-like"/>
</dbReference>
<dbReference type="SFLD" id="SFLDS00019">
    <property type="entry name" value="Glutathione_Transferase_(cytos"/>
    <property type="match status" value="1"/>
</dbReference>
<sequence>MHITLYHLQNSRSQRIVWLCEELNLDYELLTFTEHLQEQDHPKHPHPFKKFPTLVYAPPAQSALVLAETTAIVDFLCQQSTQLATHHMMENKQLADFYYWKNCADASFMPNVALKQIFAQIVQHTPFPIRFIAKVFKYGFDQGYLNNALQQHMQQIELQLKLNPWIAGERFSAADILLWFPLFACTQLDQTFQNYVHINAYLRQIESRPAFQRAKAKGQWSAEHFQLYWNKAH</sequence>
<evidence type="ECO:0000259" key="2">
    <source>
        <dbReference type="PROSITE" id="PS50405"/>
    </source>
</evidence>
<dbReference type="Gene3D" id="1.20.1050.10">
    <property type="match status" value="1"/>
</dbReference>
<evidence type="ECO:0000313" key="6">
    <source>
        <dbReference type="Proteomes" id="UP001595455"/>
    </source>
</evidence>
<evidence type="ECO:0000313" key="3">
    <source>
        <dbReference type="EMBL" id="MFC2996679.1"/>
    </source>
</evidence>
<evidence type="ECO:0000259" key="1">
    <source>
        <dbReference type="PROSITE" id="PS50404"/>
    </source>
</evidence>
<dbReference type="PROSITE" id="PS50405">
    <property type="entry name" value="GST_CTER"/>
    <property type="match status" value="1"/>
</dbReference>
<dbReference type="RefSeq" id="WP_107006462.1">
    <property type="nucleotide sequence ID" value="NZ_JBHRSF010000071.1"/>
</dbReference>
<feature type="domain" description="GST C-terminal" evidence="2">
    <location>
        <begin position="90"/>
        <end position="225"/>
    </location>
</feature>
<dbReference type="Proteomes" id="UP000240957">
    <property type="component" value="Unassembled WGS sequence"/>
</dbReference>
<dbReference type="InterPro" id="IPR036282">
    <property type="entry name" value="Glutathione-S-Trfase_C_sf"/>
</dbReference>
<evidence type="ECO:0000313" key="5">
    <source>
        <dbReference type="Proteomes" id="UP000240957"/>
    </source>
</evidence>
<dbReference type="InterPro" id="IPR040079">
    <property type="entry name" value="Glutathione_S-Trfase"/>
</dbReference>
<dbReference type="InterPro" id="IPR004046">
    <property type="entry name" value="GST_C"/>
</dbReference>
<gene>
    <name evidence="3" type="ORF">ACFODO_15705</name>
    <name evidence="4" type="ORF">C9E89_000370</name>
</gene>
<reference evidence="6" key="3">
    <citation type="journal article" date="2019" name="Int. J. Syst. Evol. Microbiol.">
        <title>The Global Catalogue of Microorganisms (GCM) 10K type strain sequencing project: providing services to taxonomists for standard genome sequencing and annotation.</title>
        <authorList>
            <consortium name="The Broad Institute Genomics Platform"/>
            <consortium name="The Broad Institute Genome Sequencing Center for Infectious Disease"/>
            <person name="Wu L."/>
            <person name="Ma J."/>
        </authorList>
    </citation>
    <scope>NUCLEOTIDE SEQUENCE [LARGE SCALE GENOMIC DNA]</scope>
    <source>
        <strain evidence="6">KCTC 62575</strain>
    </source>
</reference>
<name>A0A371YVB7_9GAMM</name>
<dbReference type="PANTHER" id="PTHR44051:SF9">
    <property type="entry name" value="GLUTATHIONE S-TRANSFERASE 1"/>
    <property type="match status" value="1"/>
</dbReference>
<dbReference type="Pfam" id="PF00043">
    <property type="entry name" value="GST_C"/>
    <property type="match status" value="1"/>
</dbReference>
<dbReference type="Proteomes" id="UP001595455">
    <property type="component" value="Unassembled WGS sequence"/>
</dbReference>
<dbReference type="InterPro" id="IPR036249">
    <property type="entry name" value="Thioredoxin-like_sf"/>
</dbReference>
<proteinExistence type="predicted"/>
<protein>
    <submittedName>
        <fullName evidence="4">Glutathione S-transferase</fullName>
    </submittedName>
</protein>
<reference evidence="4 5" key="2">
    <citation type="submission" date="2018-08" db="EMBL/GenBank/DDBJ databases">
        <title>The draft genome of Acinetobacter sichuanensis strain WCHAc060041.</title>
        <authorList>
            <person name="Qin J."/>
            <person name="Feng Y."/>
            <person name="Zong Z."/>
        </authorList>
    </citation>
    <scope>NUCLEOTIDE SEQUENCE [LARGE SCALE GENOMIC DNA]</scope>
    <source>
        <strain evidence="4 5">WCHAc060041</strain>
    </source>
</reference>
<dbReference type="SUPFAM" id="SSF47616">
    <property type="entry name" value="GST C-terminal domain-like"/>
    <property type="match status" value="1"/>
</dbReference>
<organism evidence="4 5">
    <name type="scientific">Acinetobacter sichuanensis</name>
    <dbReference type="NCBI Taxonomy" id="2136183"/>
    <lineage>
        <taxon>Bacteria</taxon>
        <taxon>Pseudomonadati</taxon>
        <taxon>Pseudomonadota</taxon>
        <taxon>Gammaproteobacteria</taxon>
        <taxon>Moraxellales</taxon>
        <taxon>Moraxellaceae</taxon>
        <taxon>Acinetobacter</taxon>
    </lineage>
</organism>
<feature type="domain" description="GST N-terminal" evidence="1">
    <location>
        <begin position="1"/>
        <end position="84"/>
    </location>
</feature>
<comment type="caution">
    <text evidence="4">The sequence shown here is derived from an EMBL/GenBank/DDBJ whole genome shotgun (WGS) entry which is preliminary data.</text>
</comment>
<keyword evidence="6" id="KW-1185">Reference proteome</keyword>
<dbReference type="AlphaFoldDB" id="A0A371YVB7"/>
<dbReference type="PANTHER" id="PTHR44051">
    <property type="entry name" value="GLUTATHIONE S-TRANSFERASE-RELATED"/>
    <property type="match status" value="1"/>
</dbReference>
<keyword evidence="4" id="KW-0808">Transferase</keyword>
<dbReference type="InterPro" id="IPR004045">
    <property type="entry name" value="Glutathione_S-Trfase_N"/>
</dbReference>
<reference evidence="3" key="1">
    <citation type="journal article" date="2014" name="Int. J. Syst. Evol. Microbiol.">
        <title>Complete genome of a new Firmicutes species belonging to the dominant human colonic microbiota ('Ruminococcus bicirculans') reveals two chromosomes and a selective capacity to utilize plant glucans.</title>
        <authorList>
            <consortium name="NISC Comparative Sequencing Program"/>
            <person name="Wegmann U."/>
            <person name="Louis P."/>
            <person name="Goesmann A."/>
            <person name="Henrissat B."/>
            <person name="Duncan S.H."/>
            <person name="Flint H.J."/>
        </authorList>
    </citation>
    <scope>NUCLEOTIDE SEQUENCE</scope>
    <source>
        <strain evidence="3">KCTC 62575</strain>
    </source>
</reference>
<dbReference type="CDD" id="cd03046">
    <property type="entry name" value="GST_N_GTT1_like"/>
    <property type="match status" value="1"/>
</dbReference>
<reference evidence="3" key="4">
    <citation type="submission" date="2024-09" db="EMBL/GenBank/DDBJ databases">
        <authorList>
            <person name="Sun Q."/>
            <person name="Mori K."/>
        </authorList>
    </citation>
    <scope>NUCLEOTIDE SEQUENCE</scope>
    <source>
        <strain evidence="3">KCTC 62575</strain>
    </source>
</reference>
<dbReference type="CDD" id="cd03189">
    <property type="entry name" value="GST_C_GTT1_like"/>
    <property type="match status" value="1"/>
</dbReference>
<dbReference type="EMBL" id="PYIX02000001">
    <property type="protein sequence ID" value="RFC85416.1"/>
    <property type="molecule type" value="Genomic_DNA"/>
</dbReference>
<dbReference type="Gene3D" id="3.40.30.10">
    <property type="entry name" value="Glutaredoxin"/>
    <property type="match status" value="1"/>
</dbReference>
<dbReference type="Pfam" id="PF13417">
    <property type="entry name" value="GST_N_3"/>
    <property type="match status" value="1"/>
</dbReference>
<accession>A0A371YVB7</accession>
<evidence type="ECO:0000313" key="4">
    <source>
        <dbReference type="EMBL" id="RFC85416.1"/>
    </source>
</evidence>
<dbReference type="OrthoDB" id="9810080at2"/>
<dbReference type="GO" id="GO:0016740">
    <property type="term" value="F:transferase activity"/>
    <property type="evidence" value="ECO:0007669"/>
    <property type="project" value="UniProtKB-KW"/>
</dbReference>